<proteinExistence type="predicted"/>
<keyword evidence="2" id="KW-1185">Reference proteome</keyword>
<dbReference type="PANTHER" id="PTHR47572:SF4">
    <property type="entry name" value="LACTONASE DRP35"/>
    <property type="match status" value="1"/>
</dbReference>
<evidence type="ECO:0000313" key="2">
    <source>
        <dbReference type="Proteomes" id="UP001606099"/>
    </source>
</evidence>
<sequence>MMDRRKLLLSVATLPAVAHDASSFAGQRWRRGRVVAKGLSSPVGMALDPEGRLLVANWGAGTVVRVDRGGQVTTIAAGLEGPSGLALAVNGDIFVASYSGDLVWKISMAGKPEVFVRGLATPAGLSLDRQGRLLIANRRTNQILAADMAGQLSVAVEGDLQTPVGAVQMPEGGYFVSNINGGVAYAGVDGRARTVSRDFLQPGPGIAVADTESVFVVDYGGTDVKQVYRDGRTRIVASGFRSPVGLVLSADRRTALVADWGSNSASEMSVGGG</sequence>
<comment type="caution">
    <text evidence="1">The sequence shown here is derived from an EMBL/GenBank/DDBJ whole genome shotgun (WGS) entry which is preliminary data.</text>
</comment>
<dbReference type="EMBL" id="JBIGHZ010000003">
    <property type="protein sequence ID" value="MFG6448327.1"/>
    <property type="molecule type" value="Genomic_DNA"/>
</dbReference>
<gene>
    <name evidence="1" type="ORF">ACG0Z6_08715</name>
</gene>
<dbReference type="RefSeq" id="WP_394460453.1">
    <property type="nucleotide sequence ID" value="NZ_JBIGHZ010000003.1"/>
</dbReference>
<dbReference type="Gene3D" id="2.120.10.30">
    <property type="entry name" value="TolB, C-terminal domain"/>
    <property type="match status" value="1"/>
</dbReference>
<dbReference type="InterPro" id="IPR011042">
    <property type="entry name" value="6-blade_b-propeller_TolB-like"/>
</dbReference>
<dbReference type="InterPro" id="IPR051262">
    <property type="entry name" value="SMP-30/CGR1_Lactonase"/>
</dbReference>
<name>A0ABW7FVG4_9BURK</name>
<accession>A0ABW7FVG4</accession>
<organism evidence="1 2">
    <name type="scientific">Roseateles rivi</name>
    <dbReference type="NCBI Taxonomy" id="3299028"/>
    <lineage>
        <taxon>Bacteria</taxon>
        <taxon>Pseudomonadati</taxon>
        <taxon>Pseudomonadota</taxon>
        <taxon>Betaproteobacteria</taxon>
        <taxon>Burkholderiales</taxon>
        <taxon>Sphaerotilaceae</taxon>
        <taxon>Roseateles</taxon>
    </lineage>
</organism>
<evidence type="ECO:0008006" key="3">
    <source>
        <dbReference type="Google" id="ProtNLM"/>
    </source>
</evidence>
<dbReference type="Proteomes" id="UP001606099">
    <property type="component" value="Unassembled WGS sequence"/>
</dbReference>
<reference evidence="1 2" key="1">
    <citation type="submission" date="2024-08" db="EMBL/GenBank/DDBJ databases">
        <authorList>
            <person name="Lu H."/>
        </authorList>
    </citation>
    <scope>NUCLEOTIDE SEQUENCE [LARGE SCALE GENOMIC DNA]</scope>
    <source>
        <strain evidence="1 2">BYS180W</strain>
    </source>
</reference>
<dbReference type="SUPFAM" id="SSF101898">
    <property type="entry name" value="NHL repeat"/>
    <property type="match status" value="1"/>
</dbReference>
<evidence type="ECO:0000313" key="1">
    <source>
        <dbReference type="EMBL" id="MFG6448327.1"/>
    </source>
</evidence>
<protein>
    <recommendedName>
        <fullName evidence="3">Serine/threonine protein kinase</fullName>
    </recommendedName>
</protein>
<dbReference type="PANTHER" id="PTHR47572">
    <property type="entry name" value="LIPOPROTEIN-RELATED"/>
    <property type="match status" value="1"/>
</dbReference>